<protein>
    <submittedName>
        <fullName evidence="1">Uncharacterized protein</fullName>
    </submittedName>
</protein>
<name>A0A2I0R2Z7_9FLAO</name>
<accession>A0A2I0R2Z7</accession>
<reference evidence="1 2" key="1">
    <citation type="submission" date="2017-12" db="EMBL/GenBank/DDBJ databases">
        <title>The draft genome sequence of Brumimicrobium saltpan LHR20.</title>
        <authorList>
            <person name="Do Z.-J."/>
            <person name="Luo H.-R."/>
        </authorList>
    </citation>
    <scope>NUCLEOTIDE SEQUENCE [LARGE SCALE GENOMIC DNA]</scope>
    <source>
        <strain evidence="1 2">LHR20</strain>
    </source>
</reference>
<evidence type="ECO:0000313" key="2">
    <source>
        <dbReference type="Proteomes" id="UP000236654"/>
    </source>
</evidence>
<dbReference type="RefSeq" id="WP_101334335.1">
    <property type="nucleotide sequence ID" value="NZ_PJNI01000007.1"/>
</dbReference>
<sequence>MDTKQFKQDYFIERVYQPISETEFKCRLIVKSKADNQEITGIETKINTVEIGQGFADSQFSVNPISWERYLNQTITMLFNMLMLRINTTDLYNVDGEDKISEFFDENPFHQN</sequence>
<organism evidence="1 2">
    <name type="scientific">Brumimicrobium salinarum</name>
    <dbReference type="NCBI Taxonomy" id="2058658"/>
    <lineage>
        <taxon>Bacteria</taxon>
        <taxon>Pseudomonadati</taxon>
        <taxon>Bacteroidota</taxon>
        <taxon>Flavobacteriia</taxon>
        <taxon>Flavobacteriales</taxon>
        <taxon>Crocinitomicaceae</taxon>
        <taxon>Brumimicrobium</taxon>
    </lineage>
</organism>
<dbReference type="AlphaFoldDB" id="A0A2I0R2Z7"/>
<keyword evidence="2" id="KW-1185">Reference proteome</keyword>
<evidence type="ECO:0000313" key="1">
    <source>
        <dbReference type="EMBL" id="PKR80953.1"/>
    </source>
</evidence>
<proteinExistence type="predicted"/>
<comment type="caution">
    <text evidence="1">The sequence shown here is derived from an EMBL/GenBank/DDBJ whole genome shotgun (WGS) entry which is preliminary data.</text>
</comment>
<dbReference type="EMBL" id="PJNI01000007">
    <property type="protein sequence ID" value="PKR80953.1"/>
    <property type="molecule type" value="Genomic_DNA"/>
</dbReference>
<gene>
    <name evidence="1" type="ORF">CW751_07240</name>
</gene>
<dbReference type="Proteomes" id="UP000236654">
    <property type="component" value="Unassembled WGS sequence"/>
</dbReference>
<dbReference type="OrthoDB" id="1467754at2"/>